<keyword evidence="13 18" id="KW-0234">DNA repair</keyword>
<evidence type="ECO:0000256" key="19">
    <source>
        <dbReference type="SAM" id="MobiDB-lite"/>
    </source>
</evidence>
<keyword evidence="9 17" id="KW-0863">Zinc-finger</keyword>
<evidence type="ECO:0000256" key="16">
    <source>
        <dbReference type="ARBA" id="ARBA00082369"/>
    </source>
</evidence>
<evidence type="ECO:0000256" key="8">
    <source>
        <dbReference type="ARBA" id="ARBA00022763"/>
    </source>
</evidence>
<evidence type="ECO:0000256" key="18">
    <source>
        <dbReference type="PROSITE-ProRule" id="PRU01256"/>
    </source>
</evidence>
<keyword evidence="7" id="KW-0479">Metal-binding</keyword>
<organism evidence="23 24">
    <name type="scientific">Megalops atlanticus</name>
    <name type="common">Tarpon</name>
    <name type="synonym">Clupea gigantea</name>
    <dbReference type="NCBI Taxonomy" id="7932"/>
    <lineage>
        <taxon>Eukaryota</taxon>
        <taxon>Metazoa</taxon>
        <taxon>Chordata</taxon>
        <taxon>Craniata</taxon>
        <taxon>Vertebrata</taxon>
        <taxon>Euteleostomi</taxon>
        <taxon>Actinopterygii</taxon>
        <taxon>Neopterygii</taxon>
        <taxon>Teleostei</taxon>
        <taxon>Elopiformes</taxon>
        <taxon>Megalopidae</taxon>
        <taxon>Megalops</taxon>
    </lineage>
</organism>
<dbReference type="GO" id="GO:0003697">
    <property type="term" value="F:single-stranded DNA binding"/>
    <property type="evidence" value="ECO:0007669"/>
    <property type="project" value="InterPro"/>
</dbReference>
<keyword evidence="24" id="KW-1185">Reference proteome</keyword>
<gene>
    <name evidence="23" type="ORF">MATL_G00075880</name>
</gene>
<dbReference type="PROSITE" id="PS00518">
    <property type="entry name" value="ZF_RING_1"/>
    <property type="match status" value="1"/>
</dbReference>
<evidence type="ECO:0000259" key="20">
    <source>
        <dbReference type="PROSITE" id="PS50089"/>
    </source>
</evidence>
<evidence type="ECO:0000259" key="21">
    <source>
        <dbReference type="PROSITE" id="PS50800"/>
    </source>
</evidence>
<evidence type="ECO:0000256" key="4">
    <source>
        <dbReference type="ARBA" id="ARBA00009506"/>
    </source>
</evidence>
<feature type="compositionally biased region" description="Polar residues" evidence="19">
    <location>
        <begin position="134"/>
        <end position="143"/>
    </location>
</feature>
<dbReference type="GO" id="GO:0006513">
    <property type="term" value="P:protein monoubiquitination"/>
    <property type="evidence" value="ECO:0007669"/>
    <property type="project" value="InterPro"/>
</dbReference>
<dbReference type="GO" id="GO:0008270">
    <property type="term" value="F:zinc ion binding"/>
    <property type="evidence" value="ECO:0007669"/>
    <property type="project" value="UniProtKB-KW"/>
</dbReference>
<feature type="compositionally biased region" description="Polar residues" evidence="19">
    <location>
        <begin position="189"/>
        <end position="201"/>
    </location>
</feature>
<evidence type="ECO:0000313" key="24">
    <source>
        <dbReference type="Proteomes" id="UP001046870"/>
    </source>
</evidence>
<feature type="compositionally biased region" description="Low complexity" evidence="19">
    <location>
        <begin position="423"/>
        <end position="438"/>
    </location>
</feature>
<comment type="similarity">
    <text evidence="4">Belongs to the RAD18 family.</text>
</comment>
<feature type="region of interest" description="Disordered" evidence="19">
    <location>
        <begin position="370"/>
        <end position="438"/>
    </location>
</feature>
<evidence type="ECO:0000256" key="14">
    <source>
        <dbReference type="ARBA" id="ARBA00023242"/>
    </source>
</evidence>
<dbReference type="Pfam" id="PF02037">
    <property type="entry name" value="SAP"/>
    <property type="match status" value="1"/>
</dbReference>
<dbReference type="FunFam" id="3.30.160.60:FF:000331">
    <property type="entry name" value="E3 ubiquitin-protein ligase RAD18"/>
    <property type="match status" value="1"/>
</dbReference>
<dbReference type="Pfam" id="PF13923">
    <property type="entry name" value="zf-C3HC4_2"/>
    <property type="match status" value="1"/>
</dbReference>
<keyword evidence="11" id="KW-0862">Zinc</keyword>
<dbReference type="OrthoDB" id="9049620at2759"/>
<keyword evidence="10" id="KW-0833">Ubl conjugation pathway</keyword>
<evidence type="ECO:0000313" key="23">
    <source>
        <dbReference type="EMBL" id="KAG7478015.1"/>
    </source>
</evidence>
<dbReference type="SMART" id="SM00734">
    <property type="entry name" value="ZnF_Rad18"/>
    <property type="match status" value="2"/>
</dbReference>
<sequence length="489" mass="55019">MSLLDEPDLPSNLACLKNVDALLRCPICFDYFSISMMTKCSHNFCSLCIRKFLSYKLQCPVCNSAMTEQDLRNNRILDDLVRSFQAARQQLSKMNFDSPPVSPKTLHPSVKRKAPNPKRPKMESTILTHFLQKGDSSPSSTTPLKEPRTQPACRNKSVSQNPLREKPVEVPSQDTRPVKEEPVEIPTAGPSSLSASNCESPSTSQSVKAVVKVECPVCSVGVPEQYINKHLDSCLLRDEKRESLRSADSKRKPLTKLVYTLMTVRELKKRLKEFHLPTQGSRDELIWRHQEFVHMYNAQCDSLNPKSAEEIAKEVEENEKMRAKLQCKSKRLMVFSKNQTEEEIQEMHSKYRKQHSDEFSHLIAQVKGRWGASRRAPIKEEMQEGGTEGEGGHPTAINKEGRNSTKQCLPRASSEVSTEEMTSEVIMRSPSPTFSDVSISSSISDVFNFEADRSNENAENAAGGKRRAPSSRDKDTAPAFISEKCAHKS</sequence>
<keyword evidence="14" id="KW-0539">Nucleus</keyword>
<keyword evidence="12" id="KW-0238">DNA-binding</keyword>
<feature type="domain" description="SAP" evidence="21">
    <location>
        <begin position="259"/>
        <end position="293"/>
    </location>
</feature>
<keyword evidence="6" id="KW-0808">Transferase</keyword>
<evidence type="ECO:0000256" key="5">
    <source>
        <dbReference type="ARBA" id="ARBA00012483"/>
    </source>
</evidence>
<evidence type="ECO:0000256" key="11">
    <source>
        <dbReference type="ARBA" id="ARBA00022833"/>
    </source>
</evidence>
<name>A0A9D3Q540_MEGAT</name>
<dbReference type="Gene3D" id="3.30.160.60">
    <property type="entry name" value="Classic Zinc Finger"/>
    <property type="match status" value="1"/>
</dbReference>
<evidence type="ECO:0000256" key="10">
    <source>
        <dbReference type="ARBA" id="ARBA00022786"/>
    </source>
</evidence>
<dbReference type="PANTHER" id="PTHR14134">
    <property type="entry name" value="E3 UBIQUITIN-PROTEIN LIGASE RAD18"/>
    <property type="match status" value="1"/>
</dbReference>
<dbReference type="GO" id="GO:0097505">
    <property type="term" value="C:Rad6-Rad18 complex"/>
    <property type="evidence" value="ECO:0007669"/>
    <property type="project" value="TreeGrafter"/>
</dbReference>
<evidence type="ECO:0000256" key="3">
    <source>
        <dbReference type="ARBA" id="ARBA00004906"/>
    </source>
</evidence>
<evidence type="ECO:0000256" key="1">
    <source>
        <dbReference type="ARBA" id="ARBA00000900"/>
    </source>
</evidence>
<dbReference type="CDD" id="cd16529">
    <property type="entry name" value="RING-HC_RAD18"/>
    <property type="match status" value="1"/>
</dbReference>
<feature type="region of interest" description="Disordered" evidence="19">
    <location>
        <begin position="450"/>
        <end position="489"/>
    </location>
</feature>
<feature type="compositionally biased region" description="Basic residues" evidence="19">
    <location>
        <begin position="109"/>
        <end position="119"/>
    </location>
</feature>
<dbReference type="PANTHER" id="PTHR14134:SF2">
    <property type="entry name" value="E3 UBIQUITIN-PROTEIN LIGASE RAD18"/>
    <property type="match status" value="1"/>
</dbReference>
<dbReference type="InterPro" id="IPR017907">
    <property type="entry name" value="Znf_RING_CS"/>
</dbReference>
<dbReference type="GO" id="GO:0005634">
    <property type="term" value="C:nucleus"/>
    <property type="evidence" value="ECO:0007669"/>
    <property type="project" value="UniProtKB-SubCell"/>
</dbReference>
<evidence type="ECO:0000256" key="9">
    <source>
        <dbReference type="ARBA" id="ARBA00022771"/>
    </source>
</evidence>
<proteinExistence type="inferred from homology"/>
<dbReference type="SMART" id="SM00513">
    <property type="entry name" value="SAP"/>
    <property type="match status" value="1"/>
</dbReference>
<feature type="region of interest" description="Disordered" evidence="19">
    <location>
        <begin position="92"/>
        <end position="201"/>
    </location>
</feature>
<evidence type="ECO:0000256" key="2">
    <source>
        <dbReference type="ARBA" id="ARBA00004123"/>
    </source>
</evidence>
<dbReference type="EC" id="2.3.2.27" evidence="5"/>
<evidence type="ECO:0000256" key="15">
    <source>
        <dbReference type="ARBA" id="ARBA00031783"/>
    </source>
</evidence>
<dbReference type="PROSITE" id="PS51908">
    <property type="entry name" value="ZF_UBZ4"/>
    <property type="match status" value="1"/>
</dbReference>
<evidence type="ECO:0000256" key="17">
    <source>
        <dbReference type="PROSITE-ProRule" id="PRU00175"/>
    </source>
</evidence>
<dbReference type="InterPro" id="IPR003034">
    <property type="entry name" value="SAP_dom"/>
</dbReference>
<dbReference type="InterPro" id="IPR013083">
    <property type="entry name" value="Znf_RING/FYVE/PHD"/>
</dbReference>
<comment type="subcellular location">
    <subcellularLocation>
        <location evidence="2">Nucleus</location>
    </subcellularLocation>
</comment>
<evidence type="ECO:0000256" key="6">
    <source>
        <dbReference type="ARBA" id="ARBA00022679"/>
    </source>
</evidence>
<dbReference type="GO" id="GO:0006301">
    <property type="term" value="P:DNA damage tolerance"/>
    <property type="evidence" value="ECO:0007669"/>
    <property type="project" value="InterPro"/>
</dbReference>
<feature type="domain" description="UBZ4-type" evidence="22">
    <location>
        <begin position="212"/>
        <end position="239"/>
    </location>
</feature>
<comment type="catalytic activity">
    <reaction evidence="1">
        <text>S-ubiquitinyl-[E2 ubiquitin-conjugating enzyme]-L-cysteine + [acceptor protein]-L-lysine = [E2 ubiquitin-conjugating enzyme]-L-cysteine + N(6)-ubiquitinyl-[acceptor protein]-L-lysine.</text>
        <dbReference type="EC" id="2.3.2.27"/>
    </reaction>
</comment>
<dbReference type="SMART" id="SM00184">
    <property type="entry name" value="RING"/>
    <property type="match status" value="1"/>
</dbReference>
<feature type="domain" description="RING-type" evidence="20">
    <location>
        <begin position="25"/>
        <end position="63"/>
    </location>
</feature>
<dbReference type="GO" id="GO:0061630">
    <property type="term" value="F:ubiquitin protein ligase activity"/>
    <property type="evidence" value="ECO:0007669"/>
    <property type="project" value="UniProtKB-EC"/>
</dbReference>
<dbReference type="InterPro" id="IPR006642">
    <property type="entry name" value="Rad18_UBZ4"/>
</dbReference>
<dbReference type="Gene3D" id="3.30.40.10">
    <property type="entry name" value="Zinc/RING finger domain, C3HC4 (zinc finger)"/>
    <property type="match status" value="1"/>
</dbReference>
<reference evidence="23" key="1">
    <citation type="submission" date="2021-01" db="EMBL/GenBank/DDBJ databases">
        <authorList>
            <person name="Zahm M."/>
            <person name="Roques C."/>
            <person name="Cabau C."/>
            <person name="Klopp C."/>
            <person name="Donnadieu C."/>
            <person name="Jouanno E."/>
            <person name="Lampietro C."/>
            <person name="Louis A."/>
            <person name="Herpin A."/>
            <person name="Echchiki A."/>
            <person name="Berthelot C."/>
            <person name="Parey E."/>
            <person name="Roest-Crollius H."/>
            <person name="Braasch I."/>
            <person name="Postlethwait J."/>
            <person name="Bobe J."/>
            <person name="Montfort J."/>
            <person name="Bouchez O."/>
            <person name="Begum T."/>
            <person name="Mejri S."/>
            <person name="Adams A."/>
            <person name="Chen W.-J."/>
            <person name="Guiguen Y."/>
        </authorList>
    </citation>
    <scope>NUCLEOTIDE SEQUENCE</scope>
    <source>
        <strain evidence="23">YG-15Mar2019-1</strain>
        <tissue evidence="23">Brain</tissue>
    </source>
</reference>
<evidence type="ECO:0000256" key="12">
    <source>
        <dbReference type="ARBA" id="ARBA00023125"/>
    </source>
</evidence>
<protein>
    <recommendedName>
        <fullName evidence="5">RING-type E3 ubiquitin transferase</fullName>
        <ecNumber evidence="5">2.3.2.27</ecNumber>
    </recommendedName>
    <alternativeName>
        <fullName evidence="15 16">RING-type E3 ubiquitin transferase RAD18</fullName>
    </alternativeName>
</protein>
<dbReference type="InterPro" id="IPR039577">
    <property type="entry name" value="Rad18"/>
</dbReference>
<evidence type="ECO:0000256" key="13">
    <source>
        <dbReference type="ARBA" id="ARBA00023204"/>
    </source>
</evidence>
<comment type="pathway">
    <text evidence="3">Protein modification; protein ubiquitination.</text>
</comment>
<dbReference type="PROSITE" id="PS50800">
    <property type="entry name" value="SAP"/>
    <property type="match status" value="1"/>
</dbReference>
<dbReference type="GO" id="GO:0006281">
    <property type="term" value="P:DNA repair"/>
    <property type="evidence" value="ECO:0007669"/>
    <property type="project" value="UniProtKB-KW"/>
</dbReference>
<dbReference type="AlphaFoldDB" id="A0A9D3Q540"/>
<dbReference type="EMBL" id="JAFDVH010000005">
    <property type="protein sequence ID" value="KAG7478015.1"/>
    <property type="molecule type" value="Genomic_DNA"/>
</dbReference>
<dbReference type="Proteomes" id="UP001046870">
    <property type="component" value="Chromosome 5"/>
</dbReference>
<dbReference type="SUPFAM" id="SSF57850">
    <property type="entry name" value="RING/U-box"/>
    <property type="match status" value="1"/>
</dbReference>
<evidence type="ECO:0000256" key="7">
    <source>
        <dbReference type="ARBA" id="ARBA00022723"/>
    </source>
</evidence>
<evidence type="ECO:0000259" key="22">
    <source>
        <dbReference type="PROSITE" id="PS51908"/>
    </source>
</evidence>
<dbReference type="PROSITE" id="PS50089">
    <property type="entry name" value="ZF_RING_2"/>
    <property type="match status" value="1"/>
</dbReference>
<keyword evidence="8 18" id="KW-0227">DNA damage</keyword>
<comment type="caution">
    <text evidence="23">The sequence shown here is derived from an EMBL/GenBank/DDBJ whole genome shotgun (WGS) entry which is preliminary data.</text>
</comment>
<accession>A0A9D3Q540</accession>
<dbReference type="FunFam" id="3.30.40.10:FF:000172">
    <property type="entry name" value="E3 ubiquitin-protein ligase RAD18"/>
    <property type="match status" value="1"/>
</dbReference>
<dbReference type="InterPro" id="IPR001841">
    <property type="entry name" value="Znf_RING"/>
</dbReference>